<dbReference type="PRINTS" id="PR00080">
    <property type="entry name" value="SDRFAMILY"/>
</dbReference>
<sequence>MKVAGSTAIVTGGNRGIGESFVRCLLDAGAERVYVGTRRLEGAAHLAGDYPDRAIPVELDVTRDEQVAAAAASCGDTSIVINNAGAFHDLTLIGAPDMTAARDEMEVNYFGVLSMCRHFAPVLASNGGGSIINVLSAAAIVPIPNMGGYSPAKFAARALTTSVRAELADQGTHVGCLIVGSIDTRMAAHVEGRKEPPETVARAGIKAIEHDISEMDTDAFAVNVRAALARDPGRMEKQMAALLKAETLNTGR</sequence>
<evidence type="ECO:0000313" key="5">
    <source>
        <dbReference type="Proteomes" id="UP001359886"/>
    </source>
</evidence>
<organism evidence="4 5">
    <name type="scientific">Elongatibacter sediminis</name>
    <dbReference type="NCBI Taxonomy" id="3119006"/>
    <lineage>
        <taxon>Bacteria</taxon>
        <taxon>Pseudomonadati</taxon>
        <taxon>Pseudomonadota</taxon>
        <taxon>Gammaproteobacteria</taxon>
        <taxon>Chromatiales</taxon>
        <taxon>Wenzhouxiangellaceae</taxon>
        <taxon>Elongatibacter</taxon>
    </lineage>
</organism>
<dbReference type="PANTHER" id="PTHR43669">
    <property type="entry name" value="5-KETO-D-GLUCONATE 5-REDUCTASE"/>
    <property type="match status" value="1"/>
</dbReference>
<keyword evidence="5" id="KW-1185">Reference proteome</keyword>
<proteinExistence type="inferred from homology"/>
<dbReference type="SUPFAM" id="SSF51735">
    <property type="entry name" value="NAD(P)-binding Rossmann-fold domains"/>
    <property type="match status" value="1"/>
</dbReference>
<keyword evidence="2" id="KW-0560">Oxidoreductase</keyword>
<dbReference type="AlphaFoldDB" id="A0AAW9R8W4"/>
<dbReference type="NCBIfam" id="NF006118">
    <property type="entry name" value="PRK08264.1-4"/>
    <property type="match status" value="1"/>
</dbReference>
<gene>
    <name evidence="4" type="ORF">V3330_09610</name>
</gene>
<evidence type="ECO:0000313" key="4">
    <source>
        <dbReference type="EMBL" id="MEJ8567880.1"/>
    </source>
</evidence>
<dbReference type="InterPro" id="IPR036291">
    <property type="entry name" value="NAD(P)-bd_dom_sf"/>
</dbReference>
<reference evidence="4 5" key="1">
    <citation type="submission" date="2024-02" db="EMBL/GenBank/DDBJ databases">
        <title>A novel Wenzhouxiangellaceae bacterium, isolated from coastal sediments.</title>
        <authorList>
            <person name="Du Z.-J."/>
            <person name="Ye Y.-Q."/>
            <person name="Zhang X.-Y."/>
        </authorList>
    </citation>
    <scope>NUCLEOTIDE SEQUENCE [LARGE SCALE GENOMIC DNA]</scope>
    <source>
        <strain evidence="4 5">CH-27</strain>
    </source>
</reference>
<name>A0AAW9R8W4_9GAMM</name>
<dbReference type="Gene3D" id="3.40.50.720">
    <property type="entry name" value="NAD(P)-binding Rossmann-like Domain"/>
    <property type="match status" value="1"/>
</dbReference>
<evidence type="ECO:0000256" key="2">
    <source>
        <dbReference type="ARBA" id="ARBA00023002"/>
    </source>
</evidence>
<dbReference type="Proteomes" id="UP001359886">
    <property type="component" value="Unassembled WGS sequence"/>
</dbReference>
<evidence type="ECO:0000256" key="1">
    <source>
        <dbReference type="ARBA" id="ARBA00006484"/>
    </source>
</evidence>
<comment type="similarity">
    <text evidence="1 3">Belongs to the short-chain dehydrogenases/reductases (SDR) family.</text>
</comment>
<dbReference type="PANTHER" id="PTHR43669:SF3">
    <property type="entry name" value="ALCOHOL DEHYDROGENASE, PUTATIVE (AFU_ORTHOLOGUE AFUA_3G03445)-RELATED"/>
    <property type="match status" value="1"/>
</dbReference>
<protein>
    <submittedName>
        <fullName evidence="4">SDR family oxidoreductase</fullName>
    </submittedName>
</protein>
<dbReference type="PRINTS" id="PR00081">
    <property type="entry name" value="GDHRDH"/>
</dbReference>
<accession>A0AAW9R8W4</accession>
<evidence type="ECO:0000256" key="3">
    <source>
        <dbReference type="RuleBase" id="RU000363"/>
    </source>
</evidence>
<dbReference type="InterPro" id="IPR002347">
    <property type="entry name" value="SDR_fam"/>
</dbReference>
<comment type="caution">
    <text evidence="4">The sequence shown here is derived from an EMBL/GenBank/DDBJ whole genome shotgun (WGS) entry which is preliminary data.</text>
</comment>
<dbReference type="GO" id="GO:0016491">
    <property type="term" value="F:oxidoreductase activity"/>
    <property type="evidence" value="ECO:0007669"/>
    <property type="project" value="UniProtKB-KW"/>
</dbReference>
<dbReference type="RefSeq" id="WP_354695200.1">
    <property type="nucleotide sequence ID" value="NZ_JAZHOG010000005.1"/>
</dbReference>
<dbReference type="EMBL" id="JAZHOG010000005">
    <property type="protein sequence ID" value="MEJ8567880.1"/>
    <property type="molecule type" value="Genomic_DNA"/>
</dbReference>
<dbReference type="Pfam" id="PF00106">
    <property type="entry name" value="adh_short"/>
    <property type="match status" value="1"/>
</dbReference>